<sequence>IHTHNVCAGYPQGNIDTCQGDSSGPLVCKDNSTDYFCLVGVTSWGKGCARARQLVVYTSAQHFCDWILVQMGLRPAVRATPTARARSHFVTISTPVQRPRP</sequence>
<feature type="domain" description="Peptidase S1" evidence="6">
    <location>
        <begin position="1"/>
        <end position="72"/>
    </location>
</feature>
<dbReference type="AlphaFoldDB" id="A0A7L0GU43"/>
<dbReference type="SUPFAM" id="SSF50494">
    <property type="entry name" value="Trypsin-like serine proteases"/>
    <property type="match status" value="1"/>
</dbReference>
<keyword evidence="3" id="KW-0732">Signal</keyword>
<comment type="subcellular location">
    <subcellularLocation>
        <location evidence="1">Secreted</location>
    </subcellularLocation>
</comment>
<evidence type="ECO:0000256" key="4">
    <source>
        <dbReference type="ARBA" id="ARBA00023157"/>
    </source>
</evidence>
<keyword evidence="2" id="KW-0964">Secreted</keyword>
<keyword evidence="8" id="KW-1185">Reference proteome</keyword>
<keyword evidence="5" id="KW-0325">Glycoprotein</keyword>
<evidence type="ECO:0000256" key="1">
    <source>
        <dbReference type="ARBA" id="ARBA00004613"/>
    </source>
</evidence>
<evidence type="ECO:0000313" key="8">
    <source>
        <dbReference type="Proteomes" id="UP000555649"/>
    </source>
</evidence>
<feature type="non-terminal residue" evidence="7">
    <location>
        <position position="101"/>
    </location>
</feature>
<dbReference type="PROSITE" id="PS50240">
    <property type="entry name" value="TRYPSIN_DOM"/>
    <property type="match status" value="1"/>
</dbReference>
<evidence type="ECO:0000313" key="7">
    <source>
        <dbReference type="EMBL" id="NXK10662.1"/>
    </source>
</evidence>
<dbReference type="Gene3D" id="2.40.10.10">
    <property type="entry name" value="Trypsin-like serine proteases"/>
    <property type="match status" value="1"/>
</dbReference>
<dbReference type="PANTHER" id="PTHR24252">
    <property type="entry name" value="ACROSIN-RELATED"/>
    <property type="match status" value="1"/>
</dbReference>
<comment type="caution">
    <text evidence="7">The sequence shown here is derived from an EMBL/GenBank/DDBJ whole genome shotgun (WGS) entry which is preliminary data.</text>
</comment>
<dbReference type="GO" id="GO:0005576">
    <property type="term" value="C:extracellular region"/>
    <property type="evidence" value="ECO:0007669"/>
    <property type="project" value="UniProtKB-SubCell"/>
</dbReference>
<dbReference type="FunFam" id="2.40.10.10:FF:000054">
    <property type="entry name" value="Complement C1r subcomponent"/>
    <property type="match status" value="1"/>
</dbReference>
<evidence type="ECO:0000256" key="3">
    <source>
        <dbReference type="ARBA" id="ARBA00022729"/>
    </source>
</evidence>
<dbReference type="Pfam" id="PF00089">
    <property type="entry name" value="Trypsin"/>
    <property type="match status" value="1"/>
</dbReference>
<gene>
    <name evidence="7" type="primary">Acr_1</name>
    <name evidence="7" type="ORF">HERCAC_R12721</name>
</gene>
<dbReference type="GO" id="GO:0004252">
    <property type="term" value="F:serine-type endopeptidase activity"/>
    <property type="evidence" value="ECO:0007669"/>
    <property type="project" value="InterPro"/>
</dbReference>
<dbReference type="GO" id="GO:0006508">
    <property type="term" value="P:proteolysis"/>
    <property type="evidence" value="ECO:0007669"/>
    <property type="project" value="InterPro"/>
</dbReference>
<keyword evidence="4" id="KW-1015">Disulfide bond</keyword>
<dbReference type="GO" id="GO:0007340">
    <property type="term" value="P:acrosome reaction"/>
    <property type="evidence" value="ECO:0007669"/>
    <property type="project" value="TreeGrafter"/>
</dbReference>
<dbReference type="PANTHER" id="PTHR24252:SF8">
    <property type="entry name" value="ACROSIN"/>
    <property type="match status" value="1"/>
</dbReference>
<dbReference type="InterPro" id="IPR043504">
    <property type="entry name" value="Peptidase_S1_PA_chymotrypsin"/>
</dbReference>
<feature type="non-terminal residue" evidence="7">
    <location>
        <position position="1"/>
    </location>
</feature>
<dbReference type="Proteomes" id="UP000555649">
    <property type="component" value="Unassembled WGS sequence"/>
</dbReference>
<organism evidence="7 8">
    <name type="scientific">Herpetotheres cachinnans</name>
    <name type="common">Laughing falcon</name>
    <name type="synonym">Falco cachinnans</name>
    <dbReference type="NCBI Taxonomy" id="56343"/>
    <lineage>
        <taxon>Eukaryota</taxon>
        <taxon>Metazoa</taxon>
        <taxon>Chordata</taxon>
        <taxon>Craniata</taxon>
        <taxon>Vertebrata</taxon>
        <taxon>Euteleostomi</taxon>
        <taxon>Archelosauria</taxon>
        <taxon>Archosauria</taxon>
        <taxon>Dinosauria</taxon>
        <taxon>Saurischia</taxon>
        <taxon>Theropoda</taxon>
        <taxon>Coelurosauria</taxon>
        <taxon>Aves</taxon>
        <taxon>Neognathae</taxon>
        <taxon>Neoaves</taxon>
        <taxon>Telluraves</taxon>
        <taxon>Australaves</taxon>
        <taxon>Falconiformes</taxon>
        <taxon>Falconidae</taxon>
        <taxon>Herpetotheres</taxon>
    </lineage>
</organism>
<proteinExistence type="predicted"/>
<reference evidence="7 8" key="1">
    <citation type="submission" date="2019-09" db="EMBL/GenBank/DDBJ databases">
        <title>Bird 10,000 Genomes (B10K) Project - Family phase.</title>
        <authorList>
            <person name="Zhang G."/>
        </authorList>
    </citation>
    <scope>NUCLEOTIDE SEQUENCE [LARGE SCALE GENOMIC DNA]</scope>
    <source>
        <strain evidence="7">B10K-DU-005-78</strain>
        <tissue evidence="7">Mixed tissue sample</tissue>
    </source>
</reference>
<dbReference type="InterPro" id="IPR001254">
    <property type="entry name" value="Trypsin_dom"/>
</dbReference>
<evidence type="ECO:0000259" key="6">
    <source>
        <dbReference type="PROSITE" id="PS50240"/>
    </source>
</evidence>
<dbReference type="EMBL" id="VXAJ01000408">
    <property type="protein sequence ID" value="NXK10662.1"/>
    <property type="molecule type" value="Genomic_DNA"/>
</dbReference>
<evidence type="ECO:0000256" key="2">
    <source>
        <dbReference type="ARBA" id="ARBA00022525"/>
    </source>
</evidence>
<evidence type="ECO:0000256" key="5">
    <source>
        <dbReference type="ARBA" id="ARBA00023180"/>
    </source>
</evidence>
<dbReference type="InterPro" id="IPR009003">
    <property type="entry name" value="Peptidase_S1_PA"/>
</dbReference>
<protein>
    <submittedName>
        <fullName evidence="7">ACRO protein</fullName>
    </submittedName>
</protein>
<name>A0A7L0GU43_HERCA</name>
<accession>A0A7L0GU43</accession>